<dbReference type="RefSeq" id="WP_233372440.1">
    <property type="nucleotide sequence ID" value="NZ_JAJTWU010000005.1"/>
</dbReference>
<sequence length="90" mass="9879">MPKFVIERNIPGAGQLTTGDLKAVSQRSCAVLNRMGPGIQWIQSYVTDDRLYCIYLAPDEAAIRRHAAEGGFPCDKVSQVRTIIDPSTAE</sequence>
<evidence type="ECO:0000313" key="2">
    <source>
        <dbReference type="Proteomes" id="UP001200741"/>
    </source>
</evidence>
<keyword evidence="2" id="KW-1185">Reference proteome</keyword>
<reference evidence="1 2" key="1">
    <citation type="submission" date="2021-12" db="EMBL/GenBank/DDBJ databases">
        <title>Genome seq of P8.</title>
        <authorList>
            <person name="Seo T."/>
        </authorList>
    </citation>
    <scope>NUCLEOTIDE SEQUENCE [LARGE SCALE GENOMIC DNA]</scope>
    <source>
        <strain evidence="1 2">P8</strain>
    </source>
</reference>
<dbReference type="InterPro" id="IPR042557">
    <property type="entry name" value="SCO4226"/>
</dbReference>
<name>A0ABS8XXB4_9BURK</name>
<organism evidence="1 2">
    <name type="scientific">Pelomonas cellulosilytica</name>
    <dbReference type="NCBI Taxonomy" id="2906762"/>
    <lineage>
        <taxon>Bacteria</taxon>
        <taxon>Pseudomonadati</taxon>
        <taxon>Pseudomonadota</taxon>
        <taxon>Betaproteobacteria</taxon>
        <taxon>Burkholderiales</taxon>
        <taxon>Sphaerotilaceae</taxon>
        <taxon>Roseateles</taxon>
    </lineage>
</organism>
<proteinExistence type="predicted"/>
<dbReference type="EMBL" id="JAJTWU010000005">
    <property type="protein sequence ID" value="MCE4555421.1"/>
    <property type="molecule type" value="Genomic_DNA"/>
</dbReference>
<gene>
    <name evidence="1" type="ORF">LXT13_13475</name>
</gene>
<dbReference type="Proteomes" id="UP001200741">
    <property type="component" value="Unassembled WGS sequence"/>
</dbReference>
<dbReference type="InterPro" id="IPR025336">
    <property type="entry name" value="SCO4226-like"/>
</dbReference>
<protein>
    <submittedName>
        <fullName evidence="1">DUF4242 domain-containing protein</fullName>
    </submittedName>
</protein>
<dbReference type="Gene3D" id="3.30.70.3090">
    <property type="entry name" value="ORF SCO4226, nickel-binding ferredoxin-like monomer"/>
    <property type="match status" value="1"/>
</dbReference>
<comment type="caution">
    <text evidence="1">The sequence shown here is derived from an EMBL/GenBank/DDBJ whole genome shotgun (WGS) entry which is preliminary data.</text>
</comment>
<evidence type="ECO:0000313" key="1">
    <source>
        <dbReference type="EMBL" id="MCE4555421.1"/>
    </source>
</evidence>
<accession>A0ABS8XXB4</accession>
<dbReference type="Pfam" id="PF14026">
    <property type="entry name" value="SCO4226-like"/>
    <property type="match status" value="1"/>
</dbReference>